<evidence type="ECO:0008006" key="5">
    <source>
        <dbReference type="Google" id="ProtNLM"/>
    </source>
</evidence>
<evidence type="ECO:0000256" key="1">
    <source>
        <dbReference type="SAM" id="MobiDB-lite"/>
    </source>
</evidence>
<gene>
    <name evidence="3" type="ORF">GCM10012285_59520</name>
</gene>
<accession>A0ABQ2JY74</accession>
<organism evidence="3 4">
    <name type="scientific">Streptomyces kronopolitis</name>
    <dbReference type="NCBI Taxonomy" id="1612435"/>
    <lineage>
        <taxon>Bacteria</taxon>
        <taxon>Bacillati</taxon>
        <taxon>Actinomycetota</taxon>
        <taxon>Actinomycetes</taxon>
        <taxon>Kitasatosporales</taxon>
        <taxon>Streptomycetaceae</taxon>
        <taxon>Streptomyces</taxon>
    </lineage>
</organism>
<dbReference type="RefSeq" id="WP_189103285.1">
    <property type="nucleotide sequence ID" value="NZ_BMND01000039.1"/>
</dbReference>
<evidence type="ECO:0000313" key="3">
    <source>
        <dbReference type="EMBL" id="GGN60953.1"/>
    </source>
</evidence>
<feature type="compositionally biased region" description="Pro residues" evidence="1">
    <location>
        <begin position="1"/>
        <end position="11"/>
    </location>
</feature>
<keyword evidence="4" id="KW-1185">Reference proteome</keyword>
<dbReference type="GeneID" id="301551631"/>
<feature type="compositionally biased region" description="Low complexity" evidence="1">
    <location>
        <begin position="12"/>
        <end position="24"/>
    </location>
</feature>
<reference evidence="4" key="1">
    <citation type="journal article" date="2019" name="Int. J. Syst. Evol. Microbiol.">
        <title>The Global Catalogue of Microorganisms (GCM) 10K type strain sequencing project: providing services to taxonomists for standard genome sequencing and annotation.</title>
        <authorList>
            <consortium name="The Broad Institute Genomics Platform"/>
            <consortium name="The Broad Institute Genome Sequencing Center for Infectious Disease"/>
            <person name="Wu L."/>
            <person name="Ma J."/>
        </authorList>
    </citation>
    <scope>NUCLEOTIDE SEQUENCE [LARGE SCALE GENOMIC DNA]</scope>
    <source>
        <strain evidence="4">CGMCC 4.7323</strain>
    </source>
</reference>
<sequence length="183" mass="19221">MSYPPQNPYGPPQGQQPGYGYPQQPAQYGPYPGGQMPGMQPQYPMAMPGGVKIARALMFVLAGLNLIGLVGAVIGLGSVSKAAHHTSPYATTDTMSMLDFGKGFLIFAIVLIVIFSAVAITLALQCANGGKGVRTGAIIFGVGTLLVSLMTFPLGLAHTVLGILVIAFMSKDESNAWFGRPRY</sequence>
<keyword evidence="2" id="KW-0472">Membrane</keyword>
<dbReference type="Proteomes" id="UP000600080">
    <property type="component" value="Unassembled WGS sequence"/>
</dbReference>
<evidence type="ECO:0000256" key="2">
    <source>
        <dbReference type="SAM" id="Phobius"/>
    </source>
</evidence>
<protein>
    <recommendedName>
        <fullName evidence="5">Integral membrane protein</fullName>
    </recommendedName>
</protein>
<comment type="caution">
    <text evidence="3">The sequence shown here is derived from an EMBL/GenBank/DDBJ whole genome shotgun (WGS) entry which is preliminary data.</text>
</comment>
<proteinExistence type="predicted"/>
<feature type="region of interest" description="Disordered" evidence="1">
    <location>
        <begin position="1"/>
        <end position="24"/>
    </location>
</feature>
<keyword evidence="2" id="KW-0812">Transmembrane</keyword>
<feature type="transmembrane region" description="Helical" evidence="2">
    <location>
        <begin position="104"/>
        <end position="124"/>
    </location>
</feature>
<dbReference type="EMBL" id="BMND01000039">
    <property type="protein sequence ID" value="GGN60953.1"/>
    <property type="molecule type" value="Genomic_DNA"/>
</dbReference>
<name>A0ABQ2JY74_9ACTN</name>
<keyword evidence="2" id="KW-1133">Transmembrane helix</keyword>
<feature type="transmembrane region" description="Helical" evidence="2">
    <location>
        <begin position="136"/>
        <end position="169"/>
    </location>
</feature>
<feature type="transmembrane region" description="Helical" evidence="2">
    <location>
        <begin position="56"/>
        <end position="79"/>
    </location>
</feature>
<evidence type="ECO:0000313" key="4">
    <source>
        <dbReference type="Proteomes" id="UP000600080"/>
    </source>
</evidence>